<dbReference type="EMBL" id="CP005386">
    <property type="protein sequence ID" value="AGL28382.1"/>
    <property type="molecule type" value="Genomic_DNA"/>
</dbReference>
<feature type="compositionally biased region" description="Low complexity" evidence="1">
    <location>
        <begin position="30"/>
        <end position="41"/>
    </location>
</feature>
<evidence type="ECO:0000313" key="3">
    <source>
        <dbReference type="Proteomes" id="UP000013548"/>
    </source>
</evidence>
<evidence type="ECO:0000256" key="1">
    <source>
        <dbReference type="SAM" id="MobiDB-lite"/>
    </source>
</evidence>
<dbReference type="AlphaFoldDB" id="R4MLM4"/>
<feature type="compositionally biased region" description="Polar residues" evidence="1">
    <location>
        <begin position="16"/>
        <end position="29"/>
    </location>
</feature>
<accession>R4MLM4</accession>
<name>R4MLM4_MYCTX</name>
<dbReference type="KEGG" id="mtuc:J113_20465"/>
<sequence>MVAAVMVPIVRTAASVQENTESVPQSCPRTTAASGQATAGQVRGQQHDRRPAPKARPQQQ</sequence>
<evidence type="ECO:0000313" key="2">
    <source>
        <dbReference type="EMBL" id="AGL28382.1"/>
    </source>
</evidence>
<dbReference type="BioCyc" id="MTUB1310114:G13A2-2961-MONOMER"/>
<protein>
    <submittedName>
        <fullName evidence="2">Uncharacterized protein</fullName>
    </submittedName>
</protein>
<dbReference type="HOGENOM" id="CLU_2936740_0_0_11"/>
<proteinExistence type="predicted"/>
<gene>
    <name evidence="2" type="ORF">J113_20465</name>
</gene>
<dbReference type="Proteomes" id="UP000013548">
    <property type="component" value="Chromosome"/>
</dbReference>
<reference evidence="2 3" key="1">
    <citation type="journal article" date="2013" name="Genome Announc.">
        <title>Whole-Genome Sequences of Four Clinical Isolates of Mycobacterium tuberculosis from Tamil Nadu, South India.</title>
        <authorList>
            <person name="Narayanan S."/>
            <person name="Deshpande U."/>
        </authorList>
    </citation>
    <scope>NUCLEOTIDE SEQUENCE [LARGE SCALE GENOMIC DNA]</scope>
    <source>
        <strain evidence="2 3">CAS/NITR204</strain>
    </source>
</reference>
<organism evidence="2 3">
    <name type="scientific">Mycobacterium tuberculosis CAS/NITR204</name>
    <dbReference type="NCBI Taxonomy" id="1310114"/>
    <lineage>
        <taxon>Bacteria</taxon>
        <taxon>Bacillati</taxon>
        <taxon>Actinomycetota</taxon>
        <taxon>Actinomycetes</taxon>
        <taxon>Mycobacteriales</taxon>
        <taxon>Mycobacteriaceae</taxon>
        <taxon>Mycobacterium</taxon>
        <taxon>Mycobacterium tuberculosis complex</taxon>
    </lineage>
</organism>
<feature type="region of interest" description="Disordered" evidence="1">
    <location>
        <begin position="16"/>
        <end position="60"/>
    </location>
</feature>